<sequence length="191" mass="20698">MAPSRLAELLCVREGHFRFESGHHGRLWLDLDRLFLRPASVRPLSAALAGRLARHGITAVCGPLTGGAFVAQHLAEALDLRFFAAQRHQHHDRVTYRLPAGVHQVLTGQRIAVVDDVLNAGSAVATTARELRHRGGEVVAVGGLLALGDGARRTAEDLAVPLEVVETWPHELWSAEQCPRCARGEALTDPP</sequence>
<dbReference type="RefSeq" id="WP_009946833.1">
    <property type="nucleotide sequence ID" value="NZ_BAAAGS010000009.1"/>
</dbReference>
<dbReference type="InterPro" id="IPR029057">
    <property type="entry name" value="PRTase-like"/>
</dbReference>
<dbReference type="PANTHER" id="PTHR19278">
    <property type="entry name" value="OROTATE PHOSPHORIBOSYLTRANSFERASE"/>
    <property type="match status" value="1"/>
</dbReference>
<comment type="pathway">
    <text evidence="1">Pyrimidine metabolism; UMP biosynthesis via de novo pathway.</text>
</comment>
<proteinExistence type="predicted"/>
<feature type="domain" description="Phosphoribosyltransferase" evidence="3">
    <location>
        <begin position="54"/>
        <end position="172"/>
    </location>
</feature>
<dbReference type="SUPFAM" id="SSF53271">
    <property type="entry name" value="PRTase-like"/>
    <property type="match status" value="1"/>
</dbReference>
<evidence type="ECO:0000259" key="3">
    <source>
        <dbReference type="Pfam" id="PF00156"/>
    </source>
</evidence>
<dbReference type="EMBL" id="BAAAGS010000009">
    <property type="protein sequence ID" value="GAA0520306.1"/>
    <property type="molecule type" value="Genomic_DNA"/>
</dbReference>
<name>A0ABP3MHC4_SACER</name>
<protein>
    <recommendedName>
        <fullName evidence="3">Phosphoribosyltransferase domain-containing protein</fullName>
    </recommendedName>
</protein>
<dbReference type="Proteomes" id="UP001500729">
    <property type="component" value="Unassembled WGS sequence"/>
</dbReference>
<evidence type="ECO:0000256" key="1">
    <source>
        <dbReference type="ARBA" id="ARBA00004725"/>
    </source>
</evidence>
<gene>
    <name evidence="4" type="ORF">GCM10009533_19310</name>
</gene>
<dbReference type="InterPro" id="IPR000836">
    <property type="entry name" value="PRTase_dom"/>
</dbReference>
<dbReference type="CDD" id="cd06223">
    <property type="entry name" value="PRTases_typeI"/>
    <property type="match status" value="1"/>
</dbReference>
<comment type="caution">
    <text evidence="4">The sequence shown here is derived from an EMBL/GenBank/DDBJ whole genome shotgun (WGS) entry which is preliminary data.</text>
</comment>
<organism evidence="4 5">
    <name type="scientific">Saccharopolyspora erythraea</name>
    <name type="common">Streptomyces erythraeus</name>
    <dbReference type="NCBI Taxonomy" id="1836"/>
    <lineage>
        <taxon>Bacteria</taxon>
        <taxon>Bacillati</taxon>
        <taxon>Actinomycetota</taxon>
        <taxon>Actinomycetes</taxon>
        <taxon>Pseudonocardiales</taxon>
        <taxon>Pseudonocardiaceae</taxon>
        <taxon>Saccharopolyspora</taxon>
    </lineage>
</organism>
<dbReference type="PANTHER" id="PTHR19278:SF9">
    <property type="entry name" value="URIDINE 5'-MONOPHOSPHATE SYNTHASE"/>
    <property type="match status" value="1"/>
</dbReference>
<keyword evidence="5" id="KW-1185">Reference proteome</keyword>
<dbReference type="Pfam" id="PF00156">
    <property type="entry name" value="Pribosyltran"/>
    <property type="match status" value="1"/>
</dbReference>
<evidence type="ECO:0000313" key="4">
    <source>
        <dbReference type="EMBL" id="GAA0520306.1"/>
    </source>
</evidence>
<evidence type="ECO:0000256" key="2">
    <source>
        <dbReference type="ARBA" id="ARBA00022975"/>
    </source>
</evidence>
<dbReference type="Gene3D" id="3.40.50.2020">
    <property type="match status" value="1"/>
</dbReference>
<accession>A0ABP3MHC4</accession>
<keyword evidence="2" id="KW-0665">Pyrimidine biosynthesis</keyword>
<reference evidence="5" key="1">
    <citation type="journal article" date="2019" name="Int. J. Syst. Evol. Microbiol.">
        <title>The Global Catalogue of Microorganisms (GCM) 10K type strain sequencing project: providing services to taxonomists for standard genome sequencing and annotation.</title>
        <authorList>
            <consortium name="The Broad Institute Genomics Platform"/>
            <consortium name="The Broad Institute Genome Sequencing Center for Infectious Disease"/>
            <person name="Wu L."/>
            <person name="Ma J."/>
        </authorList>
    </citation>
    <scope>NUCLEOTIDE SEQUENCE [LARGE SCALE GENOMIC DNA]</scope>
    <source>
        <strain evidence="5">JCM 10303</strain>
    </source>
</reference>
<evidence type="ECO:0000313" key="5">
    <source>
        <dbReference type="Proteomes" id="UP001500729"/>
    </source>
</evidence>